<organism evidence="1 2">
    <name type="scientific">Prorocentrum cordatum</name>
    <dbReference type="NCBI Taxonomy" id="2364126"/>
    <lineage>
        <taxon>Eukaryota</taxon>
        <taxon>Sar</taxon>
        <taxon>Alveolata</taxon>
        <taxon>Dinophyceae</taxon>
        <taxon>Prorocentrales</taxon>
        <taxon>Prorocentraceae</taxon>
        <taxon>Prorocentrum</taxon>
    </lineage>
</organism>
<name>A0ABN9W4X6_9DINO</name>
<dbReference type="EMBL" id="CAUYUJ010018159">
    <property type="protein sequence ID" value="CAK0881157.1"/>
    <property type="molecule type" value="Genomic_DNA"/>
</dbReference>
<reference evidence="1" key="1">
    <citation type="submission" date="2023-10" db="EMBL/GenBank/DDBJ databases">
        <authorList>
            <person name="Chen Y."/>
            <person name="Shah S."/>
            <person name="Dougan E. K."/>
            <person name="Thang M."/>
            <person name="Chan C."/>
        </authorList>
    </citation>
    <scope>NUCLEOTIDE SEQUENCE [LARGE SCALE GENOMIC DNA]</scope>
</reference>
<keyword evidence="2" id="KW-1185">Reference proteome</keyword>
<gene>
    <name evidence="1" type="ORF">PCOR1329_LOCUS64089</name>
</gene>
<comment type="caution">
    <text evidence="1">The sequence shown here is derived from an EMBL/GenBank/DDBJ whole genome shotgun (WGS) entry which is preliminary data.</text>
</comment>
<protein>
    <submittedName>
        <fullName evidence="1">Uncharacterized protein</fullName>
    </submittedName>
</protein>
<accession>A0ABN9W4X6</accession>
<evidence type="ECO:0000313" key="1">
    <source>
        <dbReference type="EMBL" id="CAK0881157.1"/>
    </source>
</evidence>
<evidence type="ECO:0000313" key="2">
    <source>
        <dbReference type="Proteomes" id="UP001189429"/>
    </source>
</evidence>
<dbReference type="Proteomes" id="UP001189429">
    <property type="component" value="Unassembled WGS sequence"/>
</dbReference>
<proteinExistence type="predicted"/>
<sequence length="685" mass="73766">MAWLTSVLQSAPSVTSSVVAGAIGGLAAGGRCDCHCEWSAAPDQGLLQLLQRQLDRCGPEQLHGQVCPALPPPLVATLALVGVGLFTGVLFGACLDGWRQGEPRPEWFPQLQRGSRVLARYEGYPLWHERLLVARLAPSRWVVATPSGDIYDEDLMESDGVHRVGPRGGLGAGMANAEVLRFVNLTAPEKRELLEGGEDYVRDNEGDPDIDAESRQVLVAQHVLPPRGGAGPDAGVPAAALPGAAAGVAWVAAESRRGFTLGRLLAPGDGGVFAVPSVGERDLRSLPVRFDRNNRRFREYCDAAVCLLETARAGWSVAWPRTCKWLLRAIRDAGWTPAQRHFWWRNLPQVSPSDAGAEERAYISEVLERACVFDQLNCSELETFEVLWRRYQLWEELRAPELHRAAEAGEEGDGSWLRERRVFLGSSQSKGAALVCPALEEHAAGKLAQVVGYGMARGPQRPDDRPRDLLPFPGGQAIDELLLGATGGGLSAAGKRKARRRRGEGAWLCAGLDAVSELGGSGRASSDAQVTAAQGSGLLCDPAEAQAALHALGPAMALGPVLRLRGFTCGRFLAELLDMGILEKATVVKETAGAFLVKRKVCFYQCELPASLRPLFVAPPILARCQPARRRKRLELADVERAFQARVVPMGWGALSKTGLGGSSAAVGLPEHQWVGRALLELKER</sequence>